<dbReference type="Proteomes" id="UP001175228">
    <property type="component" value="Unassembled WGS sequence"/>
</dbReference>
<feature type="non-terminal residue" evidence="2">
    <location>
        <position position="179"/>
    </location>
</feature>
<organism evidence="2 3">
    <name type="scientific">Armillaria luteobubalina</name>
    <dbReference type="NCBI Taxonomy" id="153913"/>
    <lineage>
        <taxon>Eukaryota</taxon>
        <taxon>Fungi</taxon>
        <taxon>Dikarya</taxon>
        <taxon>Basidiomycota</taxon>
        <taxon>Agaricomycotina</taxon>
        <taxon>Agaricomycetes</taxon>
        <taxon>Agaricomycetidae</taxon>
        <taxon>Agaricales</taxon>
        <taxon>Marasmiineae</taxon>
        <taxon>Physalacriaceae</taxon>
        <taxon>Armillaria</taxon>
    </lineage>
</organism>
<comment type="caution">
    <text evidence="2">The sequence shown here is derived from an EMBL/GenBank/DDBJ whole genome shotgun (WGS) entry which is preliminary data.</text>
</comment>
<gene>
    <name evidence="2" type="ORF">EDD18DRAFT_1158972</name>
</gene>
<accession>A0AA39Q7I3</accession>
<proteinExistence type="predicted"/>
<protein>
    <submittedName>
        <fullName evidence="2">Uncharacterized protein</fullName>
    </submittedName>
</protein>
<feature type="region of interest" description="Disordered" evidence="1">
    <location>
        <begin position="58"/>
        <end position="77"/>
    </location>
</feature>
<evidence type="ECO:0000313" key="2">
    <source>
        <dbReference type="EMBL" id="KAK0497702.1"/>
    </source>
</evidence>
<dbReference type="EMBL" id="JAUEPU010000012">
    <property type="protein sequence ID" value="KAK0497702.1"/>
    <property type="molecule type" value="Genomic_DNA"/>
</dbReference>
<evidence type="ECO:0000256" key="1">
    <source>
        <dbReference type="SAM" id="MobiDB-lite"/>
    </source>
</evidence>
<reference evidence="2" key="1">
    <citation type="submission" date="2023-06" db="EMBL/GenBank/DDBJ databases">
        <authorList>
            <consortium name="Lawrence Berkeley National Laboratory"/>
            <person name="Ahrendt S."/>
            <person name="Sahu N."/>
            <person name="Indic B."/>
            <person name="Wong-Bajracharya J."/>
            <person name="Merenyi Z."/>
            <person name="Ke H.-M."/>
            <person name="Monk M."/>
            <person name="Kocsube S."/>
            <person name="Drula E."/>
            <person name="Lipzen A."/>
            <person name="Balint B."/>
            <person name="Henrissat B."/>
            <person name="Andreopoulos B."/>
            <person name="Martin F.M."/>
            <person name="Harder C.B."/>
            <person name="Rigling D."/>
            <person name="Ford K.L."/>
            <person name="Foster G.D."/>
            <person name="Pangilinan J."/>
            <person name="Papanicolaou A."/>
            <person name="Barry K."/>
            <person name="LaButti K."/>
            <person name="Viragh M."/>
            <person name="Koriabine M."/>
            <person name="Yan M."/>
            <person name="Riley R."/>
            <person name="Champramary S."/>
            <person name="Plett K.L."/>
            <person name="Tsai I.J."/>
            <person name="Slot J."/>
            <person name="Sipos G."/>
            <person name="Plett J."/>
            <person name="Nagy L.G."/>
            <person name="Grigoriev I.V."/>
        </authorList>
    </citation>
    <scope>NUCLEOTIDE SEQUENCE</scope>
    <source>
        <strain evidence="2">HWK02</strain>
    </source>
</reference>
<evidence type="ECO:0000313" key="3">
    <source>
        <dbReference type="Proteomes" id="UP001175228"/>
    </source>
</evidence>
<keyword evidence="3" id="KW-1185">Reference proteome</keyword>
<sequence length="179" mass="18325">MHPTKRIDAYRRNLPRLEGLCVRSTSSAGSGRRAGRNTDARSAGSELRIELSWCRRRSRVGGGEGSTGGRADFSEGGGIGGGGSGGWSALSFDLELELGFGLGLGLRGGSTTNANGLALAFERGLGIGVAVVVVISKADSNRGVGGGLLLGVVKPSGPCMTRRRFGGREVLIVVPSQVA</sequence>
<name>A0AA39Q7I3_9AGAR</name>
<dbReference type="AlphaFoldDB" id="A0AA39Q7I3"/>